<reference evidence="2" key="1">
    <citation type="submission" date="2017-02" db="EMBL/GenBank/DDBJ databases">
        <authorList>
            <person name="Varghese N."/>
            <person name="Submissions S."/>
        </authorList>
    </citation>
    <scope>NUCLEOTIDE SEQUENCE [LARGE SCALE GENOMIC DNA]</scope>
    <source>
        <strain evidence="2">DSM 22720</strain>
    </source>
</reference>
<evidence type="ECO:0000313" key="1">
    <source>
        <dbReference type="EMBL" id="SKA60369.1"/>
    </source>
</evidence>
<protein>
    <submittedName>
        <fullName evidence="1">Uncharacterized protein</fullName>
    </submittedName>
</protein>
<dbReference type="AlphaFoldDB" id="A0A1T4V5Z6"/>
<dbReference type="Proteomes" id="UP000190162">
    <property type="component" value="Unassembled WGS sequence"/>
</dbReference>
<evidence type="ECO:0000313" key="2">
    <source>
        <dbReference type="Proteomes" id="UP000190162"/>
    </source>
</evidence>
<organism evidence="1 2">
    <name type="scientific">Enterovibrio nigricans DSM 22720</name>
    <dbReference type="NCBI Taxonomy" id="1121868"/>
    <lineage>
        <taxon>Bacteria</taxon>
        <taxon>Pseudomonadati</taxon>
        <taxon>Pseudomonadota</taxon>
        <taxon>Gammaproteobacteria</taxon>
        <taxon>Vibrionales</taxon>
        <taxon>Vibrionaceae</taxon>
        <taxon>Enterovibrio</taxon>
    </lineage>
</organism>
<name>A0A1T4V5Z6_9GAMM</name>
<gene>
    <name evidence="1" type="ORF">SAMN02745132_03294</name>
</gene>
<keyword evidence="2" id="KW-1185">Reference proteome</keyword>
<dbReference type="EMBL" id="FUXU01000049">
    <property type="protein sequence ID" value="SKA60369.1"/>
    <property type="molecule type" value="Genomic_DNA"/>
</dbReference>
<proteinExistence type="predicted"/>
<sequence length="267" mass="31143">MTMLDTKIFEHRKTRRMNPDSKMTAKMISDLQNMSLLTSLSDRLLVHEGHIESVYQKHLYGRWYITNHDCNLQTLPRWLRKELLADKYEYDLDAAHPSIILSIVGDDVLPNLKNYVDNKDQWRKELALYCGSTEQEVKDSINALNNLSKLNHIFTKTMRSECLKKFNEHPFVKSYKNDMIVASEHIIQYWVDSGNVFHEETDTKSKKLACVLQNIEAWIMELAGKYIPDVELILHDAIYTTTPISQSDLCLIEIEVIKEYGVDIRFG</sequence>
<accession>A0A1T4V5Z6</accession>